<comment type="caution">
    <text evidence="1">The sequence shown here is derived from an EMBL/GenBank/DDBJ whole genome shotgun (WGS) entry which is preliminary data.</text>
</comment>
<organism evidence="1 2">
    <name type="scientific">Elysia crispata</name>
    <name type="common">lettuce slug</name>
    <dbReference type="NCBI Taxonomy" id="231223"/>
    <lineage>
        <taxon>Eukaryota</taxon>
        <taxon>Metazoa</taxon>
        <taxon>Spiralia</taxon>
        <taxon>Lophotrochozoa</taxon>
        <taxon>Mollusca</taxon>
        <taxon>Gastropoda</taxon>
        <taxon>Heterobranchia</taxon>
        <taxon>Euthyneura</taxon>
        <taxon>Panpulmonata</taxon>
        <taxon>Sacoglossa</taxon>
        <taxon>Placobranchoidea</taxon>
        <taxon>Plakobranchidae</taxon>
        <taxon>Elysia</taxon>
    </lineage>
</organism>
<dbReference type="AlphaFoldDB" id="A0AAE1CPH9"/>
<reference evidence="1" key="1">
    <citation type="journal article" date="2023" name="G3 (Bethesda)">
        <title>A reference genome for the long-term kleptoplast-retaining sea slug Elysia crispata morphotype clarki.</title>
        <authorList>
            <person name="Eastman K.E."/>
            <person name="Pendleton A.L."/>
            <person name="Shaikh M.A."/>
            <person name="Suttiyut T."/>
            <person name="Ogas R."/>
            <person name="Tomko P."/>
            <person name="Gavelis G."/>
            <person name="Widhalm J.R."/>
            <person name="Wisecaver J.H."/>
        </authorList>
    </citation>
    <scope>NUCLEOTIDE SEQUENCE</scope>
    <source>
        <strain evidence="1">ECLA1</strain>
    </source>
</reference>
<keyword evidence="2" id="KW-1185">Reference proteome</keyword>
<dbReference type="Proteomes" id="UP001283361">
    <property type="component" value="Unassembled WGS sequence"/>
</dbReference>
<gene>
    <name evidence="1" type="ORF">RRG08_016988</name>
</gene>
<dbReference type="EMBL" id="JAWDGP010007289">
    <property type="protein sequence ID" value="KAK3726679.1"/>
    <property type="molecule type" value="Genomic_DNA"/>
</dbReference>
<protein>
    <submittedName>
        <fullName evidence="1">Uncharacterized protein</fullName>
    </submittedName>
</protein>
<evidence type="ECO:0000313" key="1">
    <source>
        <dbReference type="EMBL" id="KAK3726679.1"/>
    </source>
</evidence>
<sequence>MACLVTLTVNIHVPKRSEVPLTFIYIKICSKTSDGLMVDASVRPISLTSVMGRGNLLVFKEEAERTRKHGTVFRGKCDAWSQDLLQVIQVTGMFTSREWV</sequence>
<accession>A0AAE1CPH9</accession>
<proteinExistence type="predicted"/>
<name>A0AAE1CPH9_9GAST</name>
<evidence type="ECO:0000313" key="2">
    <source>
        <dbReference type="Proteomes" id="UP001283361"/>
    </source>
</evidence>